<dbReference type="EMBL" id="JAVRRG010000097">
    <property type="protein sequence ID" value="KAK5086242.1"/>
    <property type="molecule type" value="Genomic_DNA"/>
</dbReference>
<feature type="transmembrane region" description="Helical" evidence="2">
    <location>
        <begin position="236"/>
        <end position="254"/>
    </location>
</feature>
<keyword evidence="4" id="KW-1185">Reference proteome</keyword>
<feature type="region of interest" description="Disordered" evidence="1">
    <location>
        <begin position="65"/>
        <end position="116"/>
    </location>
</feature>
<sequence length="683" mass="74774">MAHRTRSSHSTTSSSLSSASSGVSLQPMQNSGVATTPPPTTPPPIPPSHTTQPVTATATAILPQQNTGTGNIHANNNNPGVGPSSTSPAASTNSPATQNIQHGPSHGPMAPKTKQRKQSRYSRYFDDWWTWEILAGLLGTLCLLNITMVLAVFDGRPQPEMRWGITLNAVIALITTIMKGALLTPLLEGMSQFKWIAFMGRERPLMDFNVYDGASRGGLNALTLFWRLRKRFWREATALAAIFYFLSFGVDTFVQQLIQTKFKDHVVSKSNATLLRSQRYDSYNQLADHQASIVPEGPDADMTAAIYTSLYATSLPDQDLFTCPSSNCTYPITPSLAVGGACHDLSSEVVEYEDYGVSLYRLPRGPEVGILVAMNVTATNDSSQTISFTDLGPIIASFAYVNTTYTLNDTPQAGECALYLCAQELEAEVRQGRLTQRVVRSWTKTVPKPITNNQTVADGAGTGNWSYYDDIKVDTEGMQGKSAGLDFNVSIKAFLAMQKIMVPLLQGDITTGEHGYSFGQVFSSDVMQRLYPTSNMTALVDRIASSMTSSIRRNPAPLAMVDYNNPYTPVPTYPIPIYPGESLRELPFVHIVWPWIILPPITVLFSNALLVYAMIRTRQVRKSLDIGVWKSSCLPVLYHGLDPDALVRAGMDPTLSTSIAHVEANANQLKVKLDLVKDEIKLS</sequence>
<name>A0ABR0K4L8_9EURO</name>
<keyword evidence="2" id="KW-1133">Transmembrane helix</keyword>
<comment type="caution">
    <text evidence="3">The sequence shown here is derived from an EMBL/GenBank/DDBJ whole genome shotgun (WGS) entry which is preliminary data.</text>
</comment>
<keyword evidence="2" id="KW-0472">Membrane</keyword>
<feature type="compositionally biased region" description="Low complexity" evidence="1">
    <location>
        <begin position="8"/>
        <end position="21"/>
    </location>
</feature>
<keyword evidence="2" id="KW-0812">Transmembrane</keyword>
<feature type="region of interest" description="Disordered" evidence="1">
    <location>
        <begin position="1"/>
        <end position="52"/>
    </location>
</feature>
<dbReference type="InterPro" id="IPR021514">
    <property type="entry name" value="DUF3176"/>
</dbReference>
<proteinExistence type="predicted"/>
<feature type="transmembrane region" description="Helical" evidence="2">
    <location>
        <begin position="592"/>
        <end position="615"/>
    </location>
</feature>
<feature type="compositionally biased region" description="Polar residues" evidence="1">
    <location>
        <begin position="65"/>
        <end position="79"/>
    </location>
</feature>
<protein>
    <submittedName>
        <fullName evidence="3">Uncharacterized protein</fullName>
    </submittedName>
</protein>
<feature type="compositionally biased region" description="Polar residues" evidence="1">
    <location>
        <begin position="22"/>
        <end position="34"/>
    </location>
</feature>
<evidence type="ECO:0000313" key="4">
    <source>
        <dbReference type="Proteomes" id="UP001345013"/>
    </source>
</evidence>
<feature type="compositionally biased region" description="Pro residues" evidence="1">
    <location>
        <begin position="36"/>
        <end position="47"/>
    </location>
</feature>
<evidence type="ECO:0000256" key="2">
    <source>
        <dbReference type="SAM" id="Phobius"/>
    </source>
</evidence>
<gene>
    <name evidence="3" type="ORF">LTR24_006960</name>
</gene>
<dbReference type="PANTHER" id="PTHR35394:SF5">
    <property type="entry name" value="DUF3176 DOMAIN-CONTAINING PROTEIN"/>
    <property type="match status" value="1"/>
</dbReference>
<evidence type="ECO:0000256" key="1">
    <source>
        <dbReference type="SAM" id="MobiDB-lite"/>
    </source>
</evidence>
<feature type="transmembrane region" description="Helical" evidence="2">
    <location>
        <begin position="165"/>
        <end position="187"/>
    </location>
</feature>
<reference evidence="3 4" key="1">
    <citation type="submission" date="2023-08" db="EMBL/GenBank/DDBJ databases">
        <title>Black Yeasts Isolated from many extreme environments.</title>
        <authorList>
            <person name="Coleine C."/>
            <person name="Stajich J.E."/>
            <person name="Selbmann L."/>
        </authorList>
    </citation>
    <scope>NUCLEOTIDE SEQUENCE [LARGE SCALE GENOMIC DNA]</scope>
    <source>
        <strain evidence="3 4">CCFEE 5885</strain>
    </source>
</reference>
<dbReference type="PANTHER" id="PTHR35394">
    <property type="entry name" value="DUF3176 DOMAIN-CONTAINING PROTEIN"/>
    <property type="match status" value="1"/>
</dbReference>
<dbReference type="Pfam" id="PF11374">
    <property type="entry name" value="DUF3176"/>
    <property type="match status" value="1"/>
</dbReference>
<feature type="transmembrane region" description="Helical" evidence="2">
    <location>
        <begin position="128"/>
        <end position="153"/>
    </location>
</feature>
<evidence type="ECO:0000313" key="3">
    <source>
        <dbReference type="EMBL" id="KAK5086242.1"/>
    </source>
</evidence>
<feature type="compositionally biased region" description="Low complexity" evidence="1">
    <location>
        <begin position="83"/>
        <end position="97"/>
    </location>
</feature>
<organism evidence="3 4">
    <name type="scientific">Lithohypha guttulata</name>
    <dbReference type="NCBI Taxonomy" id="1690604"/>
    <lineage>
        <taxon>Eukaryota</taxon>
        <taxon>Fungi</taxon>
        <taxon>Dikarya</taxon>
        <taxon>Ascomycota</taxon>
        <taxon>Pezizomycotina</taxon>
        <taxon>Eurotiomycetes</taxon>
        <taxon>Chaetothyriomycetidae</taxon>
        <taxon>Chaetothyriales</taxon>
        <taxon>Trichomeriaceae</taxon>
        <taxon>Lithohypha</taxon>
    </lineage>
</organism>
<dbReference type="Proteomes" id="UP001345013">
    <property type="component" value="Unassembled WGS sequence"/>
</dbReference>
<accession>A0ABR0K4L8</accession>